<dbReference type="SUPFAM" id="SSF55174">
    <property type="entry name" value="Alpha-L RNA-binding motif"/>
    <property type="match status" value="1"/>
</dbReference>
<protein>
    <submittedName>
        <fullName evidence="2">Uncharacterized protein</fullName>
    </submittedName>
</protein>
<dbReference type="Pfam" id="PF13275">
    <property type="entry name" value="S4_2"/>
    <property type="match status" value="1"/>
</dbReference>
<keyword evidence="1" id="KW-0694">RNA-binding</keyword>
<keyword evidence="3" id="KW-1185">Reference proteome</keyword>
<gene>
    <name evidence="2" type="ORF">CQU01_14730</name>
</gene>
<comment type="caution">
    <text evidence="2">The sequence shown here is derived from an EMBL/GenBank/DDBJ whole genome shotgun (WGS) entry which is preliminary data.</text>
</comment>
<accession>A0A511UX67</accession>
<name>A0A511UX67_9BACI</name>
<dbReference type="RefSeq" id="WP_146937230.1">
    <property type="nucleotide sequence ID" value="NZ_BJXW01000013.1"/>
</dbReference>
<organism evidence="2 3">
    <name type="scientific">Cerasibacillus quisquiliarum</name>
    <dbReference type="NCBI Taxonomy" id="227865"/>
    <lineage>
        <taxon>Bacteria</taxon>
        <taxon>Bacillati</taxon>
        <taxon>Bacillota</taxon>
        <taxon>Bacilli</taxon>
        <taxon>Bacillales</taxon>
        <taxon>Bacillaceae</taxon>
        <taxon>Cerasibacillus</taxon>
    </lineage>
</organism>
<dbReference type="OrthoDB" id="9811532at2"/>
<sequence>MHEKINITTEYITLGQLLKLANIFESGGMIKQFLQEQGVFVNGEVEKRRGRKLYPGDIIEFEDGLTIQVIKE</sequence>
<dbReference type="InterPro" id="IPR036986">
    <property type="entry name" value="S4_RNA-bd_sf"/>
</dbReference>
<evidence type="ECO:0000313" key="3">
    <source>
        <dbReference type="Proteomes" id="UP000321491"/>
    </source>
</evidence>
<evidence type="ECO:0000313" key="2">
    <source>
        <dbReference type="EMBL" id="GEN31235.1"/>
    </source>
</evidence>
<dbReference type="Gene3D" id="3.10.290.10">
    <property type="entry name" value="RNA-binding S4 domain"/>
    <property type="match status" value="1"/>
</dbReference>
<dbReference type="PROSITE" id="PS50889">
    <property type="entry name" value="S4"/>
    <property type="match status" value="1"/>
</dbReference>
<dbReference type="InterPro" id="IPR014330">
    <property type="entry name" value="RNA-bd_S4-rel_YaaA"/>
</dbReference>
<dbReference type="NCBIfam" id="TIGR02988">
    <property type="entry name" value="YaaA_near_RecF"/>
    <property type="match status" value="1"/>
</dbReference>
<evidence type="ECO:0000256" key="1">
    <source>
        <dbReference type="PROSITE-ProRule" id="PRU00182"/>
    </source>
</evidence>
<dbReference type="GO" id="GO:0003723">
    <property type="term" value="F:RNA binding"/>
    <property type="evidence" value="ECO:0007669"/>
    <property type="project" value="UniProtKB-KW"/>
</dbReference>
<dbReference type="AlphaFoldDB" id="A0A511UX67"/>
<dbReference type="EMBL" id="BJXW01000013">
    <property type="protein sequence ID" value="GEN31235.1"/>
    <property type="molecule type" value="Genomic_DNA"/>
</dbReference>
<reference evidence="2 3" key="1">
    <citation type="submission" date="2019-07" db="EMBL/GenBank/DDBJ databases">
        <title>Whole genome shotgun sequence of Cerasibacillus quisquiliarum NBRC 102429.</title>
        <authorList>
            <person name="Hosoyama A."/>
            <person name="Uohara A."/>
            <person name="Ohji S."/>
            <person name="Ichikawa N."/>
        </authorList>
    </citation>
    <scope>NUCLEOTIDE SEQUENCE [LARGE SCALE GENOMIC DNA]</scope>
    <source>
        <strain evidence="2 3">NBRC 102429</strain>
    </source>
</reference>
<dbReference type="Proteomes" id="UP000321491">
    <property type="component" value="Unassembled WGS sequence"/>
</dbReference>
<proteinExistence type="predicted"/>
<dbReference type="CDD" id="cd00165">
    <property type="entry name" value="S4"/>
    <property type="match status" value="1"/>
</dbReference>